<dbReference type="AlphaFoldDB" id="A0A0E2D9Z5"/>
<evidence type="ECO:0000313" key="2">
    <source>
        <dbReference type="Proteomes" id="UP000001340"/>
    </source>
</evidence>
<organism evidence="1 2">
    <name type="scientific">Leptospira interrogans str. UI 12758</name>
    <dbReference type="NCBI Taxonomy" id="1049938"/>
    <lineage>
        <taxon>Bacteria</taxon>
        <taxon>Pseudomonadati</taxon>
        <taxon>Spirochaetota</taxon>
        <taxon>Spirochaetia</taxon>
        <taxon>Leptospirales</taxon>
        <taxon>Leptospiraceae</taxon>
        <taxon>Leptospira</taxon>
    </lineage>
</organism>
<dbReference type="Proteomes" id="UP000001340">
    <property type="component" value="Unassembled WGS sequence"/>
</dbReference>
<gene>
    <name evidence="1" type="ORF">LEP1GSC105_4161</name>
</gene>
<protein>
    <submittedName>
        <fullName evidence="1">Uncharacterized protein</fullName>
    </submittedName>
</protein>
<dbReference type="EMBL" id="AHNR02000010">
    <property type="protein sequence ID" value="EKR56937.1"/>
    <property type="molecule type" value="Genomic_DNA"/>
</dbReference>
<name>A0A0E2D9Z5_LEPIR</name>
<proteinExistence type="predicted"/>
<sequence length="37" mass="4461">MVLSFIEIIKMNDKTVVVDIKFNSYSWNLSKKYFIFV</sequence>
<comment type="caution">
    <text evidence="1">The sequence shown here is derived from an EMBL/GenBank/DDBJ whole genome shotgun (WGS) entry which is preliminary data.</text>
</comment>
<accession>A0A0E2D9Z5</accession>
<evidence type="ECO:0000313" key="1">
    <source>
        <dbReference type="EMBL" id="EKR56937.1"/>
    </source>
</evidence>
<reference evidence="1 2" key="1">
    <citation type="submission" date="2012-10" db="EMBL/GenBank/DDBJ databases">
        <authorList>
            <person name="Harkins D.M."/>
            <person name="Durkin A.S."/>
            <person name="Brinkac L.M."/>
            <person name="Haft D.H."/>
            <person name="Selengut J.D."/>
            <person name="Sanka R."/>
            <person name="DePew J."/>
            <person name="Purushe J."/>
            <person name="Chanthongthip A."/>
            <person name="Lattana O."/>
            <person name="Phetsouvanh R."/>
            <person name="Newton P.N."/>
            <person name="Vinetz J.M."/>
            <person name="Sutton G.G."/>
            <person name="Nierman W.C."/>
            <person name="Fouts D.E."/>
        </authorList>
    </citation>
    <scope>NUCLEOTIDE SEQUENCE [LARGE SCALE GENOMIC DNA]</scope>
    <source>
        <strain evidence="1 2">UI 12758</strain>
    </source>
</reference>